<organism evidence="11 12">
    <name type="scientific">Caenorhabditis briggsae</name>
    <dbReference type="NCBI Taxonomy" id="6238"/>
    <lineage>
        <taxon>Eukaryota</taxon>
        <taxon>Metazoa</taxon>
        <taxon>Ecdysozoa</taxon>
        <taxon>Nematoda</taxon>
        <taxon>Chromadorea</taxon>
        <taxon>Rhabditida</taxon>
        <taxon>Rhabditina</taxon>
        <taxon>Rhabditomorpha</taxon>
        <taxon>Rhabditoidea</taxon>
        <taxon>Rhabditidae</taxon>
        <taxon>Peloderinae</taxon>
        <taxon>Caenorhabditis</taxon>
    </lineage>
</organism>
<dbReference type="GO" id="GO:0016042">
    <property type="term" value="P:lipid catabolic process"/>
    <property type="evidence" value="ECO:0007669"/>
    <property type="project" value="UniProtKB-KW"/>
</dbReference>
<evidence type="ECO:0000313" key="12">
    <source>
        <dbReference type="Proteomes" id="UP000829354"/>
    </source>
</evidence>
<feature type="active site" description="Charge relay system" evidence="7">
    <location>
        <position position="343"/>
    </location>
</feature>
<evidence type="ECO:0000256" key="6">
    <source>
        <dbReference type="ARBA" id="ARBA00023180"/>
    </source>
</evidence>
<dbReference type="FunFam" id="3.40.50.1820:FF:000057">
    <property type="entry name" value="Lipase"/>
    <property type="match status" value="1"/>
</dbReference>
<feature type="region of interest" description="Disordered" evidence="8">
    <location>
        <begin position="414"/>
        <end position="441"/>
    </location>
</feature>
<dbReference type="InterPro" id="IPR025483">
    <property type="entry name" value="Lipase_euk"/>
</dbReference>
<accession>A0AAE9F666</accession>
<evidence type="ECO:0000256" key="2">
    <source>
        <dbReference type="ARBA" id="ARBA00022729"/>
    </source>
</evidence>
<dbReference type="PIRSF" id="PIRSF000862">
    <property type="entry name" value="Steryl_ester_lip"/>
    <property type="match status" value="1"/>
</dbReference>
<evidence type="ECO:0000256" key="1">
    <source>
        <dbReference type="ARBA" id="ARBA00010701"/>
    </source>
</evidence>
<evidence type="ECO:0000313" key="11">
    <source>
        <dbReference type="EMBL" id="UMM36092.1"/>
    </source>
</evidence>
<dbReference type="Proteomes" id="UP000829354">
    <property type="component" value="Chromosome V"/>
</dbReference>
<dbReference type="EMBL" id="CP092624">
    <property type="protein sequence ID" value="UMM36092.1"/>
    <property type="molecule type" value="Genomic_DNA"/>
</dbReference>
<comment type="similarity">
    <text evidence="1">Belongs to the AB hydrolase superfamily. Lipase family.</text>
</comment>
<keyword evidence="5" id="KW-0443">Lipid metabolism</keyword>
<evidence type="ECO:0000256" key="8">
    <source>
        <dbReference type="SAM" id="MobiDB-lite"/>
    </source>
</evidence>
<keyword evidence="3" id="KW-0378">Hydrolase</keyword>
<feature type="active site" description="Nucleophile" evidence="7">
    <location>
        <position position="168"/>
    </location>
</feature>
<feature type="active site" description="Charge relay system" evidence="7">
    <location>
        <position position="375"/>
    </location>
</feature>
<dbReference type="AlphaFoldDB" id="A0AAE9F666"/>
<feature type="chain" id="PRO_5041917902" description="Partial AB-hydrolase lipase domain-containing protein" evidence="9">
    <location>
        <begin position="19"/>
        <end position="441"/>
    </location>
</feature>
<dbReference type="GO" id="GO:0016788">
    <property type="term" value="F:hydrolase activity, acting on ester bonds"/>
    <property type="evidence" value="ECO:0007669"/>
    <property type="project" value="InterPro"/>
</dbReference>
<feature type="signal peptide" evidence="9">
    <location>
        <begin position="1"/>
        <end position="18"/>
    </location>
</feature>
<dbReference type="SUPFAM" id="SSF53474">
    <property type="entry name" value="alpha/beta-Hydrolases"/>
    <property type="match status" value="1"/>
</dbReference>
<evidence type="ECO:0000259" key="10">
    <source>
        <dbReference type="Pfam" id="PF04083"/>
    </source>
</evidence>
<reference evidence="11 12" key="1">
    <citation type="submission" date="2022-04" db="EMBL/GenBank/DDBJ databases">
        <title>Chromosome-level reference genomes for two strains of Caenorhabditis briggsae: an improved platform for comparative genomics.</title>
        <authorList>
            <person name="Stevens L."/>
            <person name="Andersen E."/>
        </authorList>
    </citation>
    <scope>NUCLEOTIDE SEQUENCE [LARGE SCALE GENOMIC DNA]</scope>
    <source>
        <strain evidence="11">VX34</strain>
        <tissue evidence="11">Whole-organism</tissue>
    </source>
</reference>
<dbReference type="Pfam" id="PF04083">
    <property type="entry name" value="Abhydro_lipase"/>
    <property type="match status" value="1"/>
</dbReference>
<evidence type="ECO:0000256" key="3">
    <source>
        <dbReference type="ARBA" id="ARBA00022801"/>
    </source>
</evidence>
<feature type="compositionally biased region" description="Basic and acidic residues" evidence="8">
    <location>
        <begin position="421"/>
        <end position="441"/>
    </location>
</feature>
<keyword evidence="6" id="KW-0325">Glycoprotein</keyword>
<proteinExistence type="inferred from homology"/>
<protein>
    <recommendedName>
        <fullName evidence="10">Partial AB-hydrolase lipase domain-containing protein</fullName>
    </recommendedName>
</protein>
<sequence length="441" mass="50446">MLSLLLLLLLLLSSYTKSVDLEFYLDTPEVIKSWGYPVEVHNVTTKDGFILQLHRIPYGRDSPISSLDDRPRPVIFLQHGFLCSSFDWVANLPHQSAGFVFADAGFDVWLGNFRGNTYSRKHVTLNPDKDREFWNWSWDQISKYDLPAMIGKALEVSGAESLYYTGFSMGTLTMFAKLSVDPSFSRYIKKYFALAPVGTIKYARGVFSFLGRHFGANYQEYVTKYGSDELFGSSWLFKKIVKYTCGLFDTLEELCSDITMLFVGTSSENWNQTRVPVYLAHTPAGSSSNVMAHLDQMFSYGGIPAYDMGEEKNVQKYGQKLPPQYNFTSISDIPIHLFWSEDDWLSTKQDLQETLFTQLNPQVVQGSYQISNYNHLHFIWGTDAVDKIYKRIIDIVSVDGRILKPNPMDFHTVPSPCIPEKTSKKKEEHTKKHCRFGVDKP</sequence>
<dbReference type="InterPro" id="IPR029058">
    <property type="entry name" value="AB_hydrolase_fold"/>
</dbReference>
<keyword evidence="12" id="KW-1185">Reference proteome</keyword>
<keyword evidence="4" id="KW-0442">Lipid degradation</keyword>
<keyword evidence="2 9" id="KW-0732">Signal</keyword>
<evidence type="ECO:0000256" key="9">
    <source>
        <dbReference type="SAM" id="SignalP"/>
    </source>
</evidence>
<dbReference type="Gene3D" id="3.40.50.1820">
    <property type="entry name" value="alpha/beta hydrolase"/>
    <property type="match status" value="1"/>
</dbReference>
<evidence type="ECO:0000256" key="5">
    <source>
        <dbReference type="ARBA" id="ARBA00023098"/>
    </source>
</evidence>
<name>A0AAE9F666_CAEBR</name>
<evidence type="ECO:0000256" key="4">
    <source>
        <dbReference type="ARBA" id="ARBA00022963"/>
    </source>
</evidence>
<dbReference type="InterPro" id="IPR006693">
    <property type="entry name" value="AB_hydrolase_lipase"/>
</dbReference>
<gene>
    <name evidence="11" type="ORF">L5515_008409</name>
</gene>
<feature type="domain" description="Partial AB-hydrolase lipase" evidence="10">
    <location>
        <begin position="28"/>
        <end position="92"/>
    </location>
</feature>
<evidence type="ECO:0000256" key="7">
    <source>
        <dbReference type="PIRSR" id="PIRSR000862-1"/>
    </source>
</evidence>
<dbReference type="PANTHER" id="PTHR11005">
    <property type="entry name" value="LYSOSOMAL ACID LIPASE-RELATED"/>
    <property type="match status" value="1"/>
</dbReference>